<dbReference type="Proteomes" id="UP000244193">
    <property type="component" value="Chromosome"/>
</dbReference>
<organism evidence="2 3">
    <name type="scientific">Flavobacterium magnum</name>
    <dbReference type="NCBI Taxonomy" id="2162713"/>
    <lineage>
        <taxon>Bacteria</taxon>
        <taxon>Pseudomonadati</taxon>
        <taxon>Bacteroidota</taxon>
        <taxon>Flavobacteriia</taxon>
        <taxon>Flavobacteriales</taxon>
        <taxon>Flavobacteriaceae</taxon>
        <taxon>Flavobacterium</taxon>
    </lineage>
</organism>
<dbReference type="OrthoDB" id="9866807at2"/>
<gene>
    <name evidence="2" type="ORF">HYN48_09530</name>
</gene>
<sequence>METNNNNGNRDWNREDQNQRHAQGQSRTGENESRTGSSRQSDMQDNDRSMQSSRSENTGNERWEDSENSRRDMGNSQYGSGTSSEDEADRQARFSHEDDLDSGRDAERRSSPDRDM</sequence>
<dbReference type="AlphaFoldDB" id="A0A2S0RFA0"/>
<proteinExistence type="predicted"/>
<evidence type="ECO:0000313" key="2">
    <source>
        <dbReference type="EMBL" id="AWA30305.1"/>
    </source>
</evidence>
<feature type="region of interest" description="Disordered" evidence="1">
    <location>
        <begin position="1"/>
        <end position="116"/>
    </location>
</feature>
<dbReference type="EMBL" id="CP028811">
    <property type="protein sequence ID" value="AWA30305.1"/>
    <property type="molecule type" value="Genomic_DNA"/>
</dbReference>
<name>A0A2S0RFA0_9FLAO</name>
<feature type="compositionally biased region" description="Polar residues" evidence="1">
    <location>
        <begin position="74"/>
        <end position="83"/>
    </location>
</feature>
<reference evidence="2 3" key="1">
    <citation type="submission" date="2018-04" db="EMBL/GenBank/DDBJ databases">
        <title>Genome sequencing of Flavobacterium sp. HYN0048.</title>
        <authorList>
            <person name="Yi H."/>
            <person name="Baek C."/>
        </authorList>
    </citation>
    <scope>NUCLEOTIDE SEQUENCE [LARGE SCALE GENOMIC DNA]</scope>
    <source>
        <strain evidence="2 3">HYN0048</strain>
    </source>
</reference>
<dbReference type="KEGG" id="fmg:HYN48_09530"/>
<protein>
    <submittedName>
        <fullName evidence="2">Uncharacterized protein</fullName>
    </submittedName>
</protein>
<feature type="compositionally biased region" description="Basic and acidic residues" evidence="1">
    <location>
        <begin position="59"/>
        <end position="73"/>
    </location>
</feature>
<feature type="compositionally biased region" description="Basic and acidic residues" evidence="1">
    <location>
        <begin position="89"/>
        <end position="116"/>
    </location>
</feature>
<evidence type="ECO:0000313" key="3">
    <source>
        <dbReference type="Proteomes" id="UP000244193"/>
    </source>
</evidence>
<accession>A0A2S0RFA0</accession>
<keyword evidence="3" id="KW-1185">Reference proteome</keyword>
<dbReference type="RefSeq" id="WP_108371054.1">
    <property type="nucleotide sequence ID" value="NZ_CP028811.1"/>
</dbReference>
<evidence type="ECO:0000256" key="1">
    <source>
        <dbReference type="SAM" id="MobiDB-lite"/>
    </source>
</evidence>
<feature type="compositionally biased region" description="Polar residues" evidence="1">
    <location>
        <begin position="20"/>
        <end position="58"/>
    </location>
</feature>